<evidence type="ECO:0000313" key="2">
    <source>
        <dbReference type="Proteomes" id="UP000191024"/>
    </source>
</evidence>
<proteinExistence type="predicted"/>
<evidence type="ECO:0000313" key="1">
    <source>
        <dbReference type="EMBL" id="SCU98392.1"/>
    </source>
</evidence>
<keyword evidence="2" id="KW-1185">Reference proteome</keyword>
<accession>A0A1G4K3S9</accession>
<dbReference type="EMBL" id="LT598467">
    <property type="protein sequence ID" value="SCU98392.1"/>
    <property type="molecule type" value="Genomic_DNA"/>
</dbReference>
<dbReference type="Proteomes" id="UP000191024">
    <property type="component" value="Chromosome F"/>
</dbReference>
<gene>
    <name evidence="1" type="ORF">LAMI_0F14422G</name>
</gene>
<name>A0A1G4K3S9_9SACH</name>
<dbReference type="OrthoDB" id="4034942at2759"/>
<dbReference type="AlphaFoldDB" id="A0A1G4K3S9"/>
<protein>
    <submittedName>
        <fullName evidence="1">LAMI_0F14422g1_1</fullName>
    </submittedName>
</protein>
<organism evidence="1 2">
    <name type="scientific">Lachancea mirantina</name>
    <dbReference type="NCBI Taxonomy" id="1230905"/>
    <lineage>
        <taxon>Eukaryota</taxon>
        <taxon>Fungi</taxon>
        <taxon>Dikarya</taxon>
        <taxon>Ascomycota</taxon>
        <taxon>Saccharomycotina</taxon>
        <taxon>Saccharomycetes</taxon>
        <taxon>Saccharomycetales</taxon>
        <taxon>Saccharomycetaceae</taxon>
        <taxon>Lachancea</taxon>
    </lineage>
</organism>
<dbReference type="STRING" id="1230905.A0A1G4K3S9"/>
<reference evidence="2" key="1">
    <citation type="submission" date="2016-03" db="EMBL/GenBank/DDBJ databases">
        <authorList>
            <person name="Devillers H."/>
        </authorList>
    </citation>
    <scope>NUCLEOTIDE SEQUENCE [LARGE SCALE GENOMIC DNA]</scope>
</reference>
<sequence>MKIVNEAIQWPIESRILTVKHSSTLNFIKELSNRVGITVCIAFIVLSSAIQPLLQAHYEQRLELSHSSLLHLRKAVNSLHKHVKTTTVGAIGFNERTNLQTGIINIDRCTQTSEPIPRKNDASGESGWQHMNTVLQGLVQDLNSFNEENSRSDQLDSFIFQTKLLNDQLVNRPEGPRYAKIITQMMSKTREMKGWFINGRIPS</sequence>